<accession>K9ZM47</accession>
<dbReference type="PANTHER" id="PTHR30595:SF6">
    <property type="entry name" value="SCHLAFEN ALBA-2 DOMAIN-CONTAINING PROTEIN"/>
    <property type="match status" value="1"/>
</dbReference>
<name>K9ZM47_ANACC</name>
<dbReference type="KEGG" id="acy:Anacy_4921"/>
<dbReference type="PATRIC" id="fig|272123.3.peg.5343"/>
<dbReference type="STRING" id="272123.Anacy_4921"/>
<dbReference type="Gene3D" id="3.30.950.30">
    <property type="entry name" value="Schlafen, AAA domain"/>
    <property type="match status" value="1"/>
</dbReference>
<gene>
    <name evidence="2" type="ordered locus">Anacy_4921</name>
</gene>
<reference evidence="3" key="1">
    <citation type="journal article" date="2013" name="Proc. Natl. Acad. Sci. U.S.A.">
        <title>Improving the coverage of the cyanobacterial phylum using diversity-driven genome sequencing.</title>
        <authorList>
            <person name="Shih P.M."/>
            <person name="Wu D."/>
            <person name="Latifi A."/>
            <person name="Axen S.D."/>
            <person name="Fewer D.P."/>
            <person name="Talla E."/>
            <person name="Calteau A."/>
            <person name="Cai F."/>
            <person name="Tandeau de Marsac N."/>
            <person name="Rippka R."/>
            <person name="Herdman M."/>
            <person name="Sivonen K."/>
            <person name="Coursin T."/>
            <person name="Laurent T."/>
            <person name="Goodwin L."/>
            <person name="Nolan M."/>
            <person name="Davenport K.W."/>
            <person name="Han C.S."/>
            <person name="Rubin E.M."/>
            <person name="Eisen J.A."/>
            <person name="Woyke T."/>
            <person name="Gugger M."/>
            <person name="Kerfeld C.A."/>
        </authorList>
    </citation>
    <scope>NUCLEOTIDE SEQUENCE [LARGE SCALE GENOMIC DNA]</scope>
    <source>
        <strain evidence="3">ATCC 27899 / PCC 7122</strain>
    </source>
</reference>
<feature type="domain" description="Schlafen AlbA-2" evidence="1">
    <location>
        <begin position="13"/>
        <end position="125"/>
    </location>
</feature>
<dbReference type="OrthoDB" id="581229at2"/>
<dbReference type="InterPro" id="IPR038461">
    <property type="entry name" value="Schlafen_AlbA_2_dom_sf"/>
</dbReference>
<proteinExistence type="predicted"/>
<dbReference type="AlphaFoldDB" id="K9ZM47"/>
<dbReference type="EMBL" id="CP003659">
    <property type="protein sequence ID" value="AFZ60261.1"/>
    <property type="molecule type" value="Genomic_DNA"/>
</dbReference>
<sequence>MLEDIKTLLLQPEGSTLKYKYTLPPPSLLGRIIAAFANTEGGWLIIGVKESQSCLEIVGLADDVPAAAVVDSAILRLRPHPDVNHDWVLIDNKCLYAIEVKKSARLVITEDQSVFVRRGSEISKATPEEIFIIDKIKKSSCLHQIIEQILNEENNSTESKLVFLRQYKNLAIIAGQSANIICPDSPNISSKFPQGRSLIRLLFSSLADTFERYLADLLFLQELQKQALQLPISDHNLIFFRVGYYIINSPF</sequence>
<evidence type="ECO:0000259" key="1">
    <source>
        <dbReference type="Pfam" id="PF04326"/>
    </source>
</evidence>
<keyword evidence="3" id="KW-1185">Reference proteome</keyword>
<dbReference type="PANTHER" id="PTHR30595">
    <property type="entry name" value="GLPR-RELATED TRANSCRIPTIONAL REPRESSOR"/>
    <property type="match status" value="1"/>
</dbReference>
<evidence type="ECO:0000313" key="3">
    <source>
        <dbReference type="Proteomes" id="UP000010474"/>
    </source>
</evidence>
<dbReference type="HOGENOM" id="CLU_1105342_0_0_3"/>
<evidence type="ECO:0000313" key="2">
    <source>
        <dbReference type="EMBL" id="AFZ60261.1"/>
    </source>
</evidence>
<organism evidence="2 3">
    <name type="scientific">Anabaena cylindrica (strain ATCC 27899 / PCC 7122)</name>
    <dbReference type="NCBI Taxonomy" id="272123"/>
    <lineage>
        <taxon>Bacteria</taxon>
        <taxon>Bacillati</taxon>
        <taxon>Cyanobacteriota</taxon>
        <taxon>Cyanophyceae</taxon>
        <taxon>Nostocales</taxon>
        <taxon>Nostocaceae</taxon>
        <taxon>Anabaena</taxon>
    </lineage>
</organism>
<dbReference type="Pfam" id="PF04326">
    <property type="entry name" value="SLFN_AlbA_2"/>
    <property type="match status" value="1"/>
</dbReference>
<dbReference type="Proteomes" id="UP000010474">
    <property type="component" value="Chromosome"/>
</dbReference>
<dbReference type="eggNOG" id="COG2865">
    <property type="taxonomic scope" value="Bacteria"/>
</dbReference>
<dbReference type="RefSeq" id="WP_015216877.1">
    <property type="nucleotide sequence ID" value="NC_019771.1"/>
</dbReference>
<protein>
    <submittedName>
        <fullName evidence="2">Transcriptional regulator</fullName>
    </submittedName>
</protein>
<dbReference type="InterPro" id="IPR007421">
    <property type="entry name" value="Schlafen_AlbA_2_dom"/>
</dbReference>